<dbReference type="KEGG" id="eio:H9L01_06180"/>
<dbReference type="EMBL" id="CP060715">
    <property type="protein sequence ID" value="QNN59972.1"/>
    <property type="molecule type" value="Genomic_DNA"/>
</dbReference>
<dbReference type="AlphaFoldDB" id="A0A7G9RWJ7"/>
<sequence length="337" mass="37301">MKVFIIGATGLLGSEAARQLIDAGHEVSGLALPPIPTGAPIPKEMTLKFGNYAECSDAEMAEYLKDMDGIVFAAGVDERVDCPSPVYDFFKKWNIDALQRILKIAKEQKVKHAVVLGSYFVHMNRKFPEFNLYESHPYIRSRVDQEELAISMADASFDVAVLELPYIFGTQPGRKPVWTLLVDSVRATPDVTYYPTGGTTMVTVKQVGQSIVGALTLNKGGNFYPIGYTNMTWNDLMGEVHNAMGLKSRPIYNITKDQYIASVEPLQNELESKGLDSGLNMVKFADLQFSNMFIDKNEGSTQLGVTEDDIIEAIHDSIRLSIDVVDANVEVIDMKVD</sequence>
<reference evidence="2 3" key="1">
    <citation type="submission" date="2020-08" db="EMBL/GenBank/DDBJ databases">
        <title>Genome sequence of Erysipelothrix inopinata DSM 15511T.</title>
        <authorList>
            <person name="Hyun D.-W."/>
            <person name="Bae J.-W."/>
        </authorList>
    </citation>
    <scope>NUCLEOTIDE SEQUENCE [LARGE SCALE GENOMIC DNA]</scope>
    <source>
        <strain evidence="2 3">DSM 15511</strain>
    </source>
</reference>
<keyword evidence="3" id="KW-1185">Reference proteome</keyword>
<proteinExistence type="predicted"/>
<evidence type="ECO:0000313" key="3">
    <source>
        <dbReference type="Proteomes" id="UP000515928"/>
    </source>
</evidence>
<dbReference type="GO" id="GO:0005737">
    <property type="term" value="C:cytoplasm"/>
    <property type="evidence" value="ECO:0007669"/>
    <property type="project" value="TreeGrafter"/>
</dbReference>
<dbReference type="Pfam" id="PF01370">
    <property type="entry name" value="Epimerase"/>
    <property type="match status" value="1"/>
</dbReference>
<gene>
    <name evidence="2" type="ORF">H9L01_06180</name>
</gene>
<protein>
    <submittedName>
        <fullName evidence="2">NAD(P)-dependent oxidoreductase</fullName>
    </submittedName>
</protein>
<dbReference type="InterPro" id="IPR001509">
    <property type="entry name" value="Epimerase_deHydtase"/>
</dbReference>
<organism evidence="2 3">
    <name type="scientific">Erysipelothrix inopinata</name>
    <dbReference type="NCBI Taxonomy" id="225084"/>
    <lineage>
        <taxon>Bacteria</taxon>
        <taxon>Bacillati</taxon>
        <taxon>Bacillota</taxon>
        <taxon>Erysipelotrichia</taxon>
        <taxon>Erysipelotrichales</taxon>
        <taxon>Erysipelotrichaceae</taxon>
        <taxon>Erysipelothrix</taxon>
    </lineage>
</organism>
<dbReference type="Gene3D" id="3.40.50.720">
    <property type="entry name" value="NAD(P)-binding Rossmann-like Domain"/>
    <property type="match status" value="1"/>
</dbReference>
<dbReference type="Proteomes" id="UP000515928">
    <property type="component" value="Chromosome"/>
</dbReference>
<dbReference type="InterPro" id="IPR036291">
    <property type="entry name" value="NAD(P)-bd_dom_sf"/>
</dbReference>
<dbReference type="SUPFAM" id="SSF51735">
    <property type="entry name" value="NAD(P)-binding Rossmann-fold domains"/>
    <property type="match status" value="1"/>
</dbReference>
<accession>A0A7G9RWJ7</accession>
<evidence type="ECO:0000259" key="1">
    <source>
        <dbReference type="Pfam" id="PF01370"/>
    </source>
</evidence>
<dbReference type="PANTHER" id="PTHR48079:SF6">
    <property type="entry name" value="NAD(P)-BINDING DOMAIN-CONTAINING PROTEIN-RELATED"/>
    <property type="match status" value="1"/>
</dbReference>
<dbReference type="PANTHER" id="PTHR48079">
    <property type="entry name" value="PROTEIN YEEZ"/>
    <property type="match status" value="1"/>
</dbReference>
<dbReference type="GO" id="GO:0004029">
    <property type="term" value="F:aldehyde dehydrogenase (NAD+) activity"/>
    <property type="evidence" value="ECO:0007669"/>
    <property type="project" value="TreeGrafter"/>
</dbReference>
<dbReference type="InterPro" id="IPR051783">
    <property type="entry name" value="NAD(P)-dependent_oxidoreduct"/>
</dbReference>
<evidence type="ECO:0000313" key="2">
    <source>
        <dbReference type="EMBL" id="QNN59972.1"/>
    </source>
</evidence>
<feature type="domain" description="NAD-dependent epimerase/dehydratase" evidence="1">
    <location>
        <begin position="3"/>
        <end position="197"/>
    </location>
</feature>
<name>A0A7G9RWJ7_9FIRM</name>
<dbReference type="RefSeq" id="WP_187533105.1">
    <property type="nucleotide sequence ID" value="NZ_CBCSHU010000002.1"/>
</dbReference>